<dbReference type="EMBL" id="LUKE01000001">
    <property type="protein sequence ID" value="KYG67101.1"/>
    <property type="molecule type" value="Genomic_DNA"/>
</dbReference>
<gene>
    <name evidence="2" type="ORF">AZI86_08805</name>
</gene>
<feature type="region of interest" description="Disordered" evidence="1">
    <location>
        <begin position="301"/>
        <end position="381"/>
    </location>
</feature>
<organism evidence="2 3">
    <name type="scientific">Bdellovibrio bacteriovorus</name>
    <dbReference type="NCBI Taxonomy" id="959"/>
    <lineage>
        <taxon>Bacteria</taxon>
        <taxon>Pseudomonadati</taxon>
        <taxon>Bdellovibrionota</taxon>
        <taxon>Bdellovibrionia</taxon>
        <taxon>Bdellovibrionales</taxon>
        <taxon>Pseudobdellovibrionaceae</taxon>
        <taxon>Bdellovibrio</taxon>
    </lineage>
</organism>
<proteinExistence type="predicted"/>
<protein>
    <submittedName>
        <fullName evidence="2">Uncharacterized protein</fullName>
    </submittedName>
</protein>
<keyword evidence="3" id="KW-1185">Reference proteome</keyword>
<evidence type="ECO:0000313" key="3">
    <source>
        <dbReference type="Proteomes" id="UP000075320"/>
    </source>
</evidence>
<dbReference type="OrthoDB" id="5291103at2"/>
<accession>A0A150WRG7</accession>
<dbReference type="Proteomes" id="UP000075320">
    <property type="component" value="Unassembled WGS sequence"/>
</dbReference>
<feature type="compositionally biased region" description="Basic and acidic residues" evidence="1">
    <location>
        <begin position="315"/>
        <end position="331"/>
    </location>
</feature>
<dbReference type="AlphaFoldDB" id="A0A150WRG7"/>
<evidence type="ECO:0000256" key="1">
    <source>
        <dbReference type="SAM" id="MobiDB-lite"/>
    </source>
</evidence>
<sequence>MKIAMNLRHWGLIFLAVLVCGPAWALDNFKEFKRDHLDAEAATNFFYSEANYPQDGGSITNLPNGNHYQLLDVTLGTRYVPKRSWSVFGWANIGNAESKDSLATRSNSSLSEAAIGADFLMYSEAFQLIPEFTFVMPFEKINPSSDNVPNSEGVMEFRSRLIAQMNLGTSRPYGWLGFTYRAEGRSFLMPWGVGLQFKLSSLVLGAELFGYQSVSDDTDSSALRTAYINSVNAGSLKFYGKNPSLMDSQVYGTWNINRKWSLQANGGVTLTGSNSAAGYHVGGFLRYSFDFTEGYLRDDGYTPMDSDVPGGRSQMYDRSDSMTSEKVRDFREETEDGVDQNLFKPKPTPKKRINDKQLQQQLDQTEFQVELRSNKKKKRKK</sequence>
<name>A0A150WRG7_BDEBC</name>
<evidence type="ECO:0000313" key="2">
    <source>
        <dbReference type="EMBL" id="KYG67101.1"/>
    </source>
</evidence>
<comment type="caution">
    <text evidence="2">The sequence shown here is derived from an EMBL/GenBank/DDBJ whole genome shotgun (WGS) entry which is preliminary data.</text>
</comment>
<reference evidence="2 3" key="1">
    <citation type="submission" date="2016-03" db="EMBL/GenBank/DDBJ databases">
        <authorList>
            <person name="Ploux O."/>
        </authorList>
    </citation>
    <scope>NUCLEOTIDE SEQUENCE [LARGE SCALE GENOMIC DNA]</scope>
    <source>
        <strain evidence="2 3">R0</strain>
    </source>
</reference>